<dbReference type="OrthoDB" id="5392779at2759"/>
<dbReference type="EMBL" id="AMWN01000001">
    <property type="protein sequence ID" value="EXJ95804.1"/>
    <property type="molecule type" value="Genomic_DNA"/>
</dbReference>
<evidence type="ECO:0000256" key="4">
    <source>
        <dbReference type="SAM" id="MobiDB-lite"/>
    </source>
</evidence>
<dbReference type="PANTHER" id="PTHR47840:SF1">
    <property type="entry name" value="ZN(II)2CYS6 TRANSCRIPTION FACTOR (EUROFUNG)"/>
    <property type="match status" value="1"/>
</dbReference>
<organism evidence="5 6">
    <name type="scientific">Capronia coronata CBS 617.96</name>
    <dbReference type="NCBI Taxonomy" id="1182541"/>
    <lineage>
        <taxon>Eukaryota</taxon>
        <taxon>Fungi</taxon>
        <taxon>Dikarya</taxon>
        <taxon>Ascomycota</taxon>
        <taxon>Pezizomycotina</taxon>
        <taxon>Eurotiomycetes</taxon>
        <taxon>Chaetothyriomycetidae</taxon>
        <taxon>Chaetothyriales</taxon>
        <taxon>Herpotrichiellaceae</taxon>
        <taxon>Capronia</taxon>
    </lineage>
</organism>
<evidence type="ECO:0000256" key="3">
    <source>
        <dbReference type="ARBA" id="ARBA00023242"/>
    </source>
</evidence>
<keyword evidence="3" id="KW-0539">Nucleus</keyword>
<feature type="compositionally biased region" description="Low complexity" evidence="4">
    <location>
        <begin position="45"/>
        <end position="65"/>
    </location>
</feature>
<dbReference type="HOGENOM" id="CLU_013289_0_0_1"/>
<gene>
    <name evidence="5" type="ORF">A1O1_00928</name>
</gene>
<evidence type="ECO:0000313" key="6">
    <source>
        <dbReference type="Proteomes" id="UP000019484"/>
    </source>
</evidence>
<proteinExistence type="predicted"/>
<feature type="region of interest" description="Disordered" evidence="4">
    <location>
        <begin position="140"/>
        <end position="213"/>
    </location>
</feature>
<dbReference type="STRING" id="1182541.W9ZMT6"/>
<feature type="compositionally biased region" description="Polar residues" evidence="4">
    <location>
        <begin position="25"/>
        <end position="43"/>
    </location>
</feature>
<comment type="caution">
    <text evidence="5">The sequence shown here is derived from an EMBL/GenBank/DDBJ whole genome shotgun (WGS) entry which is preliminary data.</text>
</comment>
<dbReference type="AlphaFoldDB" id="W9ZMT6"/>
<evidence type="ECO:0000313" key="5">
    <source>
        <dbReference type="EMBL" id="EXJ95804.1"/>
    </source>
</evidence>
<feature type="region of interest" description="Disordered" evidence="4">
    <location>
        <begin position="1"/>
        <end position="65"/>
    </location>
</feature>
<evidence type="ECO:0008006" key="7">
    <source>
        <dbReference type="Google" id="ProtNLM"/>
    </source>
</evidence>
<reference evidence="5 6" key="1">
    <citation type="submission" date="2013-03" db="EMBL/GenBank/DDBJ databases">
        <title>The Genome Sequence of Capronia coronata CBS 617.96.</title>
        <authorList>
            <consortium name="The Broad Institute Genomics Platform"/>
            <person name="Cuomo C."/>
            <person name="de Hoog S."/>
            <person name="Gorbushina A."/>
            <person name="Walker B."/>
            <person name="Young S.K."/>
            <person name="Zeng Q."/>
            <person name="Gargeya S."/>
            <person name="Fitzgerald M."/>
            <person name="Haas B."/>
            <person name="Abouelleil A."/>
            <person name="Allen A.W."/>
            <person name="Alvarado L."/>
            <person name="Arachchi H.M."/>
            <person name="Berlin A.M."/>
            <person name="Chapman S.B."/>
            <person name="Gainer-Dewar J."/>
            <person name="Goldberg J."/>
            <person name="Griggs A."/>
            <person name="Gujja S."/>
            <person name="Hansen M."/>
            <person name="Howarth C."/>
            <person name="Imamovic A."/>
            <person name="Ireland A."/>
            <person name="Larimer J."/>
            <person name="McCowan C."/>
            <person name="Murphy C."/>
            <person name="Pearson M."/>
            <person name="Poon T.W."/>
            <person name="Priest M."/>
            <person name="Roberts A."/>
            <person name="Saif S."/>
            <person name="Shea T."/>
            <person name="Sisk P."/>
            <person name="Sykes S."/>
            <person name="Wortman J."/>
            <person name="Nusbaum C."/>
            <person name="Birren B."/>
        </authorList>
    </citation>
    <scope>NUCLEOTIDE SEQUENCE [LARGE SCALE GENOMIC DNA]</scope>
    <source>
        <strain evidence="5 6">CBS 617.96</strain>
    </source>
</reference>
<dbReference type="RefSeq" id="XP_007720033.1">
    <property type="nucleotide sequence ID" value="XM_007721843.1"/>
</dbReference>
<dbReference type="Proteomes" id="UP000019484">
    <property type="component" value="Unassembled WGS sequence"/>
</dbReference>
<sequence length="874" mass="97470">MNAKRVSASHLQVTGRRRKIKCNYPSRSDSPPDTLPTRSNVIGNATGDPTTISPTTSTGATTPSTSADMKCIECLKYNRVCEIQGYVDPKPDISESNGVSRSRKQIYKRRREATDSSASPDHDRRVKVRVHRMHSMVERLARERGLHSASATNGSHYLTRRSEASGSDGTRSMPVGEEPSEAQTPKSLASHGGSQAERASRLPKSSRQKGALPTIKAGEESIEEQSPLLSQLFNNEVFTQTPYTPAVLIEKKRVLSFLDGDSSTDVEKLRSTIASEPDIFKALDICAHWWVAWRDQAFALHEAFFQPALSTESSRSGWFGSFNERISSRLNLRSQPTQVSLQDFVRIKLSQDTAVSVATGLFCIVMSLQQLRPGVDDLDLHLSTSPADLAERIVMAVDAILLSRSSNPAYRREPGILLLFMMRAKMYAETHQLRKSWLMIRRATETTKAIGFTDVKNLPSLSPDSSSPTEEEINLFHRQRFVGSILELERLMSMVLGLPHAEDENFSDRLALAVLRGEIPVPGQDREAPPPADIKMRALRRVVAVAAGRVNDRNASSESLETKLEATMKIQNTLDEATSAMPAGWWNENSHLQYSDQFAAYEHLHTQMWYWQVQAFLHMPFMLTPASTSPQANVFSSTDRNRDRHHIPASPDPYLLNRYLCLQGCRNMLCVFNLLRSEPSLAVYICPCEDFQGVFSACILMVGLLLHRTYPHSLAPTPTLSTAAAPAVANLDTDLALIEDVKDVFRYRAPQQGGGISKQGLRVLEVLGSFLVEDFESTASRTRTVVLPYFGAIHLQTKQAVSTEDPVKGAIATDHQDLSQGSSLPESDLYEDATFQFPMEDFDLNWDQFMFGDELGQDWNLDTPDFPIEDGQWE</sequence>
<protein>
    <recommendedName>
        <fullName evidence="7">Transcription factor domain-containing protein</fullName>
    </recommendedName>
</protein>
<dbReference type="GeneID" id="19155832"/>
<feature type="region of interest" description="Disordered" evidence="4">
    <location>
        <begin position="87"/>
        <end position="128"/>
    </location>
</feature>
<keyword evidence="2" id="KW-0804">Transcription</keyword>
<dbReference type="CDD" id="cd12148">
    <property type="entry name" value="fungal_TF_MHR"/>
    <property type="match status" value="1"/>
</dbReference>
<accession>W9ZMT6</accession>
<dbReference type="eggNOG" id="ENOG502SJ8Q">
    <property type="taxonomic scope" value="Eukaryota"/>
</dbReference>
<name>W9ZMT6_9EURO</name>
<keyword evidence="6" id="KW-1185">Reference proteome</keyword>
<keyword evidence="1" id="KW-0805">Transcription regulation</keyword>
<feature type="compositionally biased region" description="Basic residues" evidence="4">
    <location>
        <begin position="101"/>
        <end position="111"/>
    </location>
</feature>
<evidence type="ECO:0000256" key="1">
    <source>
        <dbReference type="ARBA" id="ARBA00023015"/>
    </source>
</evidence>
<dbReference type="PANTHER" id="PTHR47840">
    <property type="entry name" value="ZN(II)2CYS6 TRANSCRIPTION FACTOR (EUROFUNG)-RELATED"/>
    <property type="match status" value="1"/>
</dbReference>
<evidence type="ECO:0000256" key="2">
    <source>
        <dbReference type="ARBA" id="ARBA00023163"/>
    </source>
</evidence>